<dbReference type="GO" id="GO:0005044">
    <property type="term" value="F:scavenger receptor activity"/>
    <property type="evidence" value="ECO:0007669"/>
    <property type="project" value="InterPro"/>
</dbReference>
<keyword evidence="8" id="KW-1185">Reference proteome</keyword>
<keyword evidence="1 5" id="KW-0245">EGF-like domain</keyword>
<name>A0AAW0SJV9_SCYPA</name>
<reference evidence="7 8" key="1">
    <citation type="submission" date="2023-03" db="EMBL/GenBank/DDBJ databases">
        <title>High-quality genome of Scylla paramamosain provides insights in environmental adaptation.</title>
        <authorList>
            <person name="Zhang L."/>
        </authorList>
    </citation>
    <scope>NUCLEOTIDE SEQUENCE [LARGE SCALE GENOMIC DNA]</scope>
    <source>
        <strain evidence="7">LZ_2023a</strain>
        <tissue evidence="7">Muscle</tissue>
    </source>
</reference>
<dbReference type="Gene3D" id="2.170.300.10">
    <property type="entry name" value="Tie2 ligand-binding domain superfamily"/>
    <property type="match status" value="2"/>
</dbReference>
<evidence type="ECO:0000256" key="2">
    <source>
        <dbReference type="ARBA" id="ARBA00022729"/>
    </source>
</evidence>
<sequence length="291" mass="30574">MFSSAACDTGRYGAGCAMNYSCTNDAECDISSACMCQPGWLGTFCSWPCPEGYWGPECRHQCGCGTGATCDPATGACLCPPDKYGLHCSKDKSFSFSRFLRMSVRHLCVCPPGSTGIMCQDRCPDETYSFGCQHSCPCQHGGTCQHDTGACLCPPGLHVRAPVSWMTTANMATAAALPRAHVSVPQAGVATFVTSHVIKVSGEKSARREYRCPAGFNGDKFQFDVSCAGEHPVCSQSGGAVLQALTSGRAKWRVSTASTGCADAVQVSSQVPQHMSADSTSVLPSPGFIAV</sequence>
<accession>A0AAW0SJV9</accession>
<keyword evidence="3" id="KW-0677">Repeat</keyword>
<evidence type="ECO:0000256" key="4">
    <source>
        <dbReference type="ARBA" id="ARBA00023157"/>
    </source>
</evidence>
<dbReference type="PROSITE" id="PS50026">
    <property type="entry name" value="EGF_3"/>
    <property type="match status" value="1"/>
</dbReference>
<comment type="caution">
    <text evidence="5">Lacks conserved residue(s) required for the propagation of feature annotation.</text>
</comment>
<evidence type="ECO:0000313" key="7">
    <source>
        <dbReference type="EMBL" id="KAK8375640.1"/>
    </source>
</evidence>
<evidence type="ECO:0000313" key="8">
    <source>
        <dbReference type="Proteomes" id="UP001487740"/>
    </source>
</evidence>
<dbReference type="SMART" id="SM00181">
    <property type="entry name" value="EGF"/>
    <property type="match status" value="3"/>
</dbReference>
<dbReference type="Proteomes" id="UP001487740">
    <property type="component" value="Unassembled WGS sequence"/>
</dbReference>
<evidence type="ECO:0000256" key="3">
    <source>
        <dbReference type="ARBA" id="ARBA00022737"/>
    </source>
</evidence>
<dbReference type="AlphaFoldDB" id="A0AAW0SJV9"/>
<dbReference type="PROSITE" id="PS00022">
    <property type="entry name" value="EGF_1"/>
    <property type="match status" value="1"/>
</dbReference>
<organism evidence="7 8">
    <name type="scientific">Scylla paramamosain</name>
    <name type="common">Mud crab</name>
    <dbReference type="NCBI Taxonomy" id="85552"/>
    <lineage>
        <taxon>Eukaryota</taxon>
        <taxon>Metazoa</taxon>
        <taxon>Ecdysozoa</taxon>
        <taxon>Arthropoda</taxon>
        <taxon>Crustacea</taxon>
        <taxon>Multicrustacea</taxon>
        <taxon>Malacostraca</taxon>
        <taxon>Eumalacostraca</taxon>
        <taxon>Eucarida</taxon>
        <taxon>Decapoda</taxon>
        <taxon>Pleocyemata</taxon>
        <taxon>Brachyura</taxon>
        <taxon>Eubrachyura</taxon>
        <taxon>Portunoidea</taxon>
        <taxon>Portunidae</taxon>
        <taxon>Portuninae</taxon>
        <taxon>Scylla</taxon>
    </lineage>
</organism>
<dbReference type="PANTHER" id="PTHR24043">
    <property type="entry name" value="SCAVENGER RECEPTOR CLASS F"/>
    <property type="match status" value="1"/>
</dbReference>
<keyword evidence="2" id="KW-0732">Signal</keyword>
<feature type="domain" description="EGF-like" evidence="6">
    <location>
        <begin position="12"/>
        <end position="46"/>
    </location>
</feature>
<evidence type="ECO:0000256" key="1">
    <source>
        <dbReference type="ARBA" id="ARBA00022536"/>
    </source>
</evidence>
<evidence type="ECO:0000259" key="6">
    <source>
        <dbReference type="PROSITE" id="PS50026"/>
    </source>
</evidence>
<gene>
    <name evidence="7" type="ORF">O3P69_008444</name>
</gene>
<protein>
    <recommendedName>
        <fullName evidence="6">EGF-like domain-containing protein</fullName>
    </recommendedName>
</protein>
<dbReference type="FunFam" id="2.170.300.10:FF:000041">
    <property type="entry name" value="Tyrosine protein kinase receptor tie-1, putative"/>
    <property type="match status" value="1"/>
</dbReference>
<dbReference type="InterPro" id="IPR042635">
    <property type="entry name" value="MEGF10/SREC1/2-like"/>
</dbReference>
<comment type="caution">
    <text evidence="7">The sequence shown here is derived from an EMBL/GenBank/DDBJ whole genome shotgun (WGS) entry which is preliminary data.</text>
</comment>
<evidence type="ECO:0000256" key="5">
    <source>
        <dbReference type="PROSITE-ProRule" id="PRU00076"/>
    </source>
</evidence>
<dbReference type="InterPro" id="IPR000742">
    <property type="entry name" value="EGF"/>
</dbReference>
<feature type="disulfide bond" evidence="5">
    <location>
        <begin position="36"/>
        <end position="45"/>
    </location>
</feature>
<proteinExistence type="predicted"/>
<dbReference type="EMBL" id="JARAKH010000049">
    <property type="protein sequence ID" value="KAK8375640.1"/>
    <property type="molecule type" value="Genomic_DNA"/>
</dbReference>
<keyword evidence="4 5" id="KW-1015">Disulfide bond</keyword>